<reference evidence="1" key="1">
    <citation type="submission" date="2022-01" db="EMBL/GenBank/DDBJ databases">
        <title>Genome Sequence Resource for Two Populations of Ditylenchus destructor, the Migratory Endoparasitic Phytonematode.</title>
        <authorList>
            <person name="Zhang H."/>
            <person name="Lin R."/>
            <person name="Xie B."/>
        </authorList>
    </citation>
    <scope>NUCLEOTIDE SEQUENCE</scope>
    <source>
        <strain evidence="1">BazhouSP</strain>
    </source>
</reference>
<organism evidence="1 2">
    <name type="scientific">Ditylenchus destructor</name>
    <dbReference type="NCBI Taxonomy" id="166010"/>
    <lineage>
        <taxon>Eukaryota</taxon>
        <taxon>Metazoa</taxon>
        <taxon>Ecdysozoa</taxon>
        <taxon>Nematoda</taxon>
        <taxon>Chromadorea</taxon>
        <taxon>Rhabditida</taxon>
        <taxon>Tylenchina</taxon>
        <taxon>Tylenchomorpha</taxon>
        <taxon>Sphaerularioidea</taxon>
        <taxon>Anguinidae</taxon>
        <taxon>Anguininae</taxon>
        <taxon>Ditylenchus</taxon>
    </lineage>
</organism>
<dbReference type="Proteomes" id="UP001201812">
    <property type="component" value="Unassembled WGS sequence"/>
</dbReference>
<accession>A0AAD4N087</accession>
<evidence type="ECO:0008006" key="3">
    <source>
        <dbReference type="Google" id="ProtNLM"/>
    </source>
</evidence>
<protein>
    <recommendedName>
        <fullName evidence="3">F-box domain-containing protein</fullName>
    </recommendedName>
</protein>
<gene>
    <name evidence="1" type="ORF">DdX_11770</name>
</gene>
<comment type="caution">
    <text evidence="1">The sequence shown here is derived from an EMBL/GenBank/DDBJ whole genome shotgun (WGS) entry which is preliminary data.</text>
</comment>
<evidence type="ECO:0000313" key="1">
    <source>
        <dbReference type="EMBL" id="KAI1708691.1"/>
    </source>
</evidence>
<proteinExistence type="predicted"/>
<dbReference type="EMBL" id="JAKKPZ010000034">
    <property type="protein sequence ID" value="KAI1708691.1"/>
    <property type="molecule type" value="Genomic_DNA"/>
</dbReference>
<keyword evidence="2" id="KW-1185">Reference proteome</keyword>
<sequence>MFLYLPPVQMFNNTQDLVKLNVSLLERRKRLENRRLKPKPIFFLDEDGVLRRKQVILPNETLIDVLSFCSRRTLNKRMRLVNRQYMNVCNENIRSVFTMSDLVVESYLKYGWEKRCRGLVQSYCCIPPHPGRLAKAERNKYRDRICSVQTWFRILNLDKIYFKWKSIGSGGSSLSLPDFYNFICANRYIRFSSVTFYNIQQDYVIDFLKYVTETTEIFDHSRFYVKFWFDEECLRLKSDVMYVPRQFGDPVIHQWKTREIVLGEFVTAECSGK</sequence>
<evidence type="ECO:0000313" key="2">
    <source>
        <dbReference type="Proteomes" id="UP001201812"/>
    </source>
</evidence>
<dbReference type="AlphaFoldDB" id="A0AAD4N087"/>
<name>A0AAD4N087_9BILA</name>